<evidence type="ECO:0000313" key="2">
    <source>
        <dbReference type="Proteomes" id="UP000051638"/>
    </source>
</evidence>
<dbReference type="PANTHER" id="PTHR34309:SF1">
    <property type="entry name" value="PROTEIN GLCG"/>
    <property type="match status" value="1"/>
</dbReference>
<dbReference type="RefSeq" id="WP_057873994.1">
    <property type="nucleotide sequence ID" value="NZ_AYYI01000038.1"/>
</dbReference>
<sequence>MNTNEIRRVVRAILAETNSERFFTRKNMQRVFDVAEAKANELKVGVTMCVADEAGNVRMLYHMPNANMVSRTLAPKKAWSAIAMKEPTKDISADIQPGAPLYEMSGNLAGRLVSFPGGIPLVWNGKIVGAMGISGGLIEQDQLICETAVNAFFKGDKDNG</sequence>
<dbReference type="InterPro" id="IPR052517">
    <property type="entry name" value="GlcG_carb_metab_protein"/>
</dbReference>
<comment type="caution">
    <text evidence="1">The sequence shown here is derived from an EMBL/GenBank/DDBJ whole genome shotgun (WGS) entry which is preliminary data.</text>
</comment>
<dbReference type="OrthoDB" id="9778896at2"/>
<protein>
    <submittedName>
        <fullName evidence="1">Glycolate and propanediol utilization protein</fullName>
    </submittedName>
</protein>
<organism evidence="1 2">
    <name type="scientific">Loigolactobacillus rennini DSM 20253</name>
    <dbReference type="NCBI Taxonomy" id="1423796"/>
    <lineage>
        <taxon>Bacteria</taxon>
        <taxon>Bacillati</taxon>
        <taxon>Bacillota</taxon>
        <taxon>Bacilli</taxon>
        <taxon>Lactobacillales</taxon>
        <taxon>Lactobacillaceae</taxon>
        <taxon>Loigolactobacillus</taxon>
    </lineage>
</organism>
<gene>
    <name evidence="1" type="ORF">FC24_GL001427</name>
</gene>
<evidence type="ECO:0000313" key="1">
    <source>
        <dbReference type="EMBL" id="KRM97663.1"/>
    </source>
</evidence>
<name>A0A0R2D041_9LACO</name>
<dbReference type="STRING" id="1423796.FC24_GL001427"/>
<dbReference type="SUPFAM" id="SSF143744">
    <property type="entry name" value="GlcG-like"/>
    <property type="match status" value="1"/>
</dbReference>
<keyword evidence="2" id="KW-1185">Reference proteome</keyword>
<dbReference type="AlphaFoldDB" id="A0A0R2D041"/>
<reference evidence="1 2" key="1">
    <citation type="journal article" date="2015" name="Genome Announc.">
        <title>Expanding the biotechnology potential of lactobacilli through comparative genomics of 213 strains and associated genera.</title>
        <authorList>
            <person name="Sun Z."/>
            <person name="Harris H.M."/>
            <person name="McCann A."/>
            <person name="Guo C."/>
            <person name="Argimon S."/>
            <person name="Zhang W."/>
            <person name="Yang X."/>
            <person name="Jeffery I.B."/>
            <person name="Cooney J.C."/>
            <person name="Kagawa T.F."/>
            <person name="Liu W."/>
            <person name="Song Y."/>
            <person name="Salvetti E."/>
            <person name="Wrobel A."/>
            <person name="Rasinkangas P."/>
            <person name="Parkhill J."/>
            <person name="Rea M.C."/>
            <person name="O'Sullivan O."/>
            <person name="Ritari J."/>
            <person name="Douillard F.P."/>
            <person name="Paul Ross R."/>
            <person name="Yang R."/>
            <person name="Briner A.E."/>
            <person name="Felis G.E."/>
            <person name="de Vos W.M."/>
            <person name="Barrangou R."/>
            <person name="Klaenhammer T.R."/>
            <person name="Caufield P.W."/>
            <person name="Cui Y."/>
            <person name="Zhang H."/>
            <person name="O'Toole P.W."/>
        </authorList>
    </citation>
    <scope>NUCLEOTIDE SEQUENCE [LARGE SCALE GENOMIC DNA]</scope>
    <source>
        <strain evidence="1 2">DSM 20253</strain>
    </source>
</reference>
<dbReference type="EMBL" id="AYYI01000038">
    <property type="protein sequence ID" value="KRM97663.1"/>
    <property type="molecule type" value="Genomic_DNA"/>
</dbReference>
<dbReference type="InterPro" id="IPR038084">
    <property type="entry name" value="PduO/GlcC-like_sf"/>
</dbReference>
<dbReference type="Pfam" id="PF03928">
    <property type="entry name" value="HbpS-like"/>
    <property type="match status" value="1"/>
</dbReference>
<dbReference type="Proteomes" id="UP000051638">
    <property type="component" value="Unassembled WGS sequence"/>
</dbReference>
<proteinExistence type="predicted"/>
<dbReference type="PATRIC" id="fig|1423796.3.peg.1454"/>
<dbReference type="Gene3D" id="3.30.450.150">
    <property type="entry name" value="Haem-degrading domain"/>
    <property type="match status" value="1"/>
</dbReference>
<dbReference type="PANTHER" id="PTHR34309">
    <property type="entry name" value="SLR1406 PROTEIN"/>
    <property type="match status" value="1"/>
</dbReference>
<dbReference type="InterPro" id="IPR005624">
    <property type="entry name" value="PduO/GlcC-like"/>
</dbReference>
<accession>A0A0R2D041</accession>